<organism evidence="4 5">
    <name type="scientific">Saccharomyces pastorianus</name>
    <name type="common">Lager yeast</name>
    <name type="synonym">Saccharomyces cerevisiae x Saccharomyces eubayanus</name>
    <dbReference type="NCBI Taxonomy" id="27292"/>
    <lineage>
        <taxon>Eukaryota</taxon>
        <taxon>Fungi</taxon>
        <taxon>Dikarya</taxon>
        <taxon>Ascomycota</taxon>
        <taxon>Saccharomycotina</taxon>
        <taxon>Saccharomycetes</taxon>
        <taxon>Saccharomycetales</taxon>
        <taxon>Saccharomycetaceae</taxon>
        <taxon>Saccharomyces</taxon>
    </lineage>
</organism>
<evidence type="ECO:0000259" key="3">
    <source>
        <dbReference type="Pfam" id="PF07950"/>
    </source>
</evidence>
<dbReference type="GO" id="GO:0005741">
    <property type="term" value="C:mitochondrial outer membrane"/>
    <property type="evidence" value="ECO:0007669"/>
    <property type="project" value="TreeGrafter"/>
</dbReference>
<keyword evidence="5" id="KW-1185">Reference proteome</keyword>
<reference evidence="4 5" key="1">
    <citation type="journal article" date="2019" name="BMC Genomics">
        <title>Chromosome level assembly and comparative genome analysis confirm lager-brewing yeasts originated from a single hybridization.</title>
        <authorList>
            <person name="Salazar A.N."/>
            <person name="Gorter de Vries A.R."/>
            <person name="van den Broek M."/>
            <person name="Brouwers N."/>
            <person name="de la Torre Cortes P."/>
            <person name="Kuijpers N.G.A."/>
            <person name="Daran J.G."/>
            <person name="Abeel T."/>
        </authorList>
    </citation>
    <scope>NUCLEOTIDE SEQUENCE [LARGE SCALE GENOMIC DNA]</scope>
    <source>
        <strain evidence="4 5">CBS 1483</strain>
    </source>
</reference>
<dbReference type="GO" id="GO:0007005">
    <property type="term" value="P:mitochondrion organization"/>
    <property type="evidence" value="ECO:0007669"/>
    <property type="project" value="TreeGrafter"/>
</dbReference>
<evidence type="ECO:0000313" key="4">
    <source>
        <dbReference type="EMBL" id="QID85582.1"/>
    </source>
</evidence>
<name>A0A6C1E8J3_SACPS</name>
<feature type="transmembrane region" description="Helical" evidence="2">
    <location>
        <begin position="217"/>
        <end position="236"/>
    </location>
</feature>
<feature type="transmembrane region" description="Helical" evidence="2">
    <location>
        <begin position="257"/>
        <end position="276"/>
    </location>
</feature>
<dbReference type="InterPro" id="IPR012472">
    <property type="entry name" value="MCP1_TM"/>
</dbReference>
<keyword evidence="2" id="KW-0472">Membrane</keyword>
<feature type="transmembrane region" description="Helical" evidence="2">
    <location>
        <begin position="102"/>
        <end position="124"/>
    </location>
</feature>
<dbReference type="Pfam" id="PF07950">
    <property type="entry name" value="MCP1_TM"/>
    <property type="match status" value="2"/>
</dbReference>
<feature type="domain" description="Mitochondrial adapter protein MCP1 transmembrane" evidence="3">
    <location>
        <begin position="68"/>
        <end position="168"/>
    </location>
</feature>
<dbReference type="PANTHER" id="PTHR38409">
    <property type="entry name" value="MDM10-COMPLEMENTING PROTEIN 1"/>
    <property type="match status" value="1"/>
</dbReference>
<sequence>MIELQEIPPEPIDPTSLPQYDGTGAPKGESDSDGRRKIFGIPYPISKKSCQNFLWNCQKISVLPMALYFPLHAINTLVTPAISPDSAPDDVLMMVREILPSITTKLLVSALTLHVSAGVLLRIVRNWNNSSRKTDKHLKISAKQDLSQDKIGLTGGVYGYLFGLYKNFRISPQVISGYILTPVLIYHLLIMKWIPCSLSTEVNFASIKQLLSRKNGWWKWLGGFIPLAVLIESSVYHIGSGFCRYLGIKKMSSRKNWSTAINLLSLAGFISVIRLMRADSTRLGPNQFESIFKKIGLLLRKR</sequence>
<keyword evidence="2" id="KW-1133">Transmembrane helix</keyword>
<feature type="domain" description="Mitochondrial adapter protein MCP1 transmembrane" evidence="3">
    <location>
        <begin position="182"/>
        <end position="276"/>
    </location>
</feature>
<feature type="transmembrane region" description="Helical" evidence="2">
    <location>
        <begin position="175"/>
        <end position="194"/>
    </location>
</feature>
<dbReference type="Proteomes" id="UP000501346">
    <property type="component" value="Chromosome SeVIII-SeXV"/>
</dbReference>
<dbReference type="PANTHER" id="PTHR38409:SF1">
    <property type="entry name" value="MITOCHONDRIAL ADAPTER PROTEIN MCP1"/>
    <property type="match status" value="1"/>
</dbReference>
<evidence type="ECO:0000313" key="5">
    <source>
        <dbReference type="Proteomes" id="UP000501346"/>
    </source>
</evidence>
<accession>A0A6C1E8J3</accession>
<gene>
    <name evidence="4" type="primary">MCP1_2</name>
    <name evidence="4" type="ORF">GRS66_008164</name>
</gene>
<proteinExistence type="predicted"/>
<evidence type="ECO:0000256" key="1">
    <source>
        <dbReference type="SAM" id="MobiDB-lite"/>
    </source>
</evidence>
<dbReference type="InterPro" id="IPR039960">
    <property type="entry name" value="MCP1"/>
</dbReference>
<protein>
    <submittedName>
        <fullName evidence="4">Lipid homeostasis protein</fullName>
    </submittedName>
</protein>
<keyword evidence="2" id="KW-0812">Transmembrane</keyword>
<dbReference type="AlphaFoldDB" id="A0A6C1E8J3"/>
<dbReference type="OrthoDB" id="10259513at2759"/>
<feature type="transmembrane region" description="Helical" evidence="2">
    <location>
        <begin position="62"/>
        <end position="82"/>
    </location>
</feature>
<evidence type="ECO:0000256" key="2">
    <source>
        <dbReference type="SAM" id="Phobius"/>
    </source>
</evidence>
<dbReference type="GO" id="GO:0055088">
    <property type="term" value="P:lipid homeostasis"/>
    <property type="evidence" value="ECO:0007669"/>
    <property type="project" value="InterPro"/>
</dbReference>
<feature type="region of interest" description="Disordered" evidence="1">
    <location>
        <begin position="1"/>
        <end position="35"/>
    </location>
</feature>
<dbReference type="EMBL" id="CP049005">
    <property type="protein sequence ID" value="QID85582.1"/>
    <property type="molecule type" value="Genomic_DNA"/>
</dbReference>